<dbReference type="GO" id="GO:0005886">
    <property type="term" value="C:plasma membrane"/>
    <property type="evidence" value="ECO:0007669"/>
    <property type="project" value="TreeGrafter"/>
</dbReference>
<dbReference type="InterPro" id="IPR011701">
    <property type="entry name" value="MFS"/>
</dbReference>
<evidence type="ECO:0000256" key="3">
    <source>
        <dbReference type="ARBA" id="ARBA00022723"/>
    </source>
</evidence>
<dbReference type="Gene3D" id="1.20.1250.20">
    <property type="entry name" value="MFS general substrate transporter like domains"/>
    <property type="match status" value="1"/>
</dbReference>
<dbReference type="Pfam" id="PF00067">
    <property type="entry name" value="p450"/>
    <property type="match status" value="1"/>
</dbReference>
<feature type="transmembrane region" description="Helical" evidence="7">
    <location>
        <begin position="944"/>
        <end position="963"/>
    </location>
</feature>
<dbReference type="InterPro" id="IPR017972">
    <property type="entry name" value="Cyt_P450_CS"/>
</dbReference>
<dbReference type="FunFam" id="1.20.1250.20:FF:000011">
    <property type="entry name" value="MFS multidrug transporter, putative"/>
    <property type="match status" value="1"/>
</dbReference>
<dbReference type="PROSITE" id="PS00086">
    <property type="entry name" value="CYTOCHROME_P450"/>
    <property type="match status" value="1"/>
</dbReference>
<dbReference type="EMBL" id="WVTA01000006">
    <property type="protein sequence ID" value="KAK3209269.1"/>
    <property type="molecule type" value="Genomic_DNA"/>
</dbReference>
<dbReference type="InterPro" id="IPR020846">
    <property type="entry name" value="MFS_dom"/>
</dbReference>
<comment type="subcellular location">
    <subcellularLocation>
        <location evidence="1">Membrane</location>
        <topology evidence="1">Multi-pass membrane protein</topology>
    </subcellularLocation>
</comment>
<dbReference type="PANTHER" id="PTHR23502">
    <property type="entry name" value="MAJOR FACILITATOR SUPERFAMILY"/>
    <property type="match status" value="1"/>
</dbReference>
<feature type="transmembrane region" description="Helical" evidence="7">
    <location>
        <begin position="12"/>
        <end position="35"/>
    </location>
</feature>
<gene>
    <name evidence="9" type="ORF">GRF29_69g1295668</name>
</gene>
<sequence length="1092" mass="122404">MDVRPGSLFAEHFTLFNVLATGVTYLAITVVFGSLRAPKYPAELPWVGHGKSWWACVKNFFDGFTKCREWLQDGYEKYHKQGRAFVIPPTLGVSAEVSIPKSQMQWMLDQPDNVLSTGEAHFDTLNGSYAFITPSLLTDPYHEHVIRKNLARNLNAIIPELVDEVNVDIEELCGTDVEQFKKVNLMDEFLLGVIPKITNRMLVGKSVCRDPGYLKSMMGFTMDVVLSFFLFPMVPRTLHPIVGPIFSLLPKYHYWKSRKYTVPIIKKRIADMRKKEAGDPDYADWKAPNDFITWTLRTAGEENRKDEMEPGRVAMRVCPLNFASIHTTALTAHSALIDILAADPAVLEALREEATRIYNEDGQEWTKNGLARMYKLDSAIRESQRHSTMAMNLIAKKVVAKEGITSPEGIHYPYGCLLTYPWLPVAHDNEVYSNHDTYEPFRFSMDREQFDSMDENEKAGVDVLKLRQSGMVTTGHSHQAFGHGRHACPGRFFVAHELKILFAYLFMNYDIKPLGEKPEQKWVGRTSIPPKVDIETVPASVVIKNEVLIELSDSMRDAEPPSFPAEQAMFDIVPTYTNPVRRTKTSQRFQLAENRGLPPPLQADANSYLVELAGEDDPANAKNWLFSRKMIAALVLGFDTFVASWGSSVYSSAVAPVSQEFGVSTVVALLGLTLYICGFATGPLAFGPLSELYGRKYPITIASFIFTCFMFACATAKDFQTLMLCRFFAGVFASCPLAVVGGAFSDMFGNETRGIAIACFSSLVFLGPFISPIAAAFITESYLGWRWTQYITGIMGGFATILDVFLLEETYQKTLLKKRAQYFRTETQNWAIHHVSEEEVVDFKELMNKHLALPLRLLFLEPIVLLITLYTAPKFIYGILYLFLEAYPIVFAEYRGISQSVSTLMYIGLIIGVLSGCGIVIAFEPRYNRKLKANNGIPVPEQRLIPMMIGAILFPIGLFWFAWTGNYPSINWAAPAVSGILTGAGILTIFLQALNYLVDAYLMVAASSIAANTFLRSFFGAGFPLFATQMFHNLGVDWAGSLLGFLAVAFMPIPFLFYIFGPRLRKMSSYAPTEFGLPQKQDEEAQDSNKSQ</sequence>
<name>A0AAN6RIG8_9PLEO</name>
<keyword evidence="5" id="KW-0408">Iron</keyword>
<keyword evidence="6 7" id="KW-0472">Membrane</keyword>
<accession>A0AAN6RIG8</accession>
<evidence type="ECO:0000256" key="4">
    <source>
        <dbReference type="ARBA" id="ARBA00022989"/>
    </source>
</evidence>
<dbReference type="PROSITE" id="PS50850">
    <property type="entry name" value="MFS"/>
    <property type="match status" value="1"/>
</dbReference>
<dbReference type="CDD" id="cd11041">
    <property type="entry name" value="CYP503A1-like"/>
    <property type="match status" value="1"/>
</dbReference>
<dbReference type="GO" id="GO:0022857">
    <property type="term" value="F:transmembrane transporter activity"/>
    <property type="evidence" value="ECO:0007669"/>
    <property type="project" value="InterPro"/>
</dbReference>
<dbReference type="SUPFAM" id="SSF48264">
    <property type="entry name" value="Cytochrome P450"/>
    <property type="match status" value="1"/>
</dbReference>
<evidence type="ECO:0000256" key="7">
    <source>
        <dbReference type="SAM" id="Phobius"/>
    </source>
</evidence>
<evidence type="ECO:0000256" key="2">
    <source>
        <dbReference type="ARBA" id="ARBA00022692"/>
    </source>
</evidence>
<evidence type="ECO:0000259" key="8">
    <source>
        <dbReference type="PROSITE" id="PS50850"/>
    </source>
</evidence>
<dbReference type="PANTHER" id="PTHR23502:SF59">
    <property type="entry name" value="MULTIDRUG TRANSPORTER, PUTATIVE (AFU_ORTHOLOGUE AFUA_1G10370)-RELATED"/>
    <property type="match status" value="1"/>
</dbReference>
<feature type="transmembrane region" description="Helical" evidence="7">
    <location>
        <begin position="1001"/>
        <end position="1026"/>
    </location>
</feature>
<dbReference type="InterPro" id="IPR036259">
    <property type="entry name" value="MFS_trans_sf"/>
</dbReference>
<protein>
    <recommendedName>
        <fullName evidence="8">Major facilitator superfamily (MFS) profile domain-containing protein</fullName>
    </recommendedName>
</protein>
<dbReference type="GO" id="GO:0004497">
    <property type="term" value="F:monooxygenase activity"/>
    <property type="evidence" value="ECO:0007669"/>
    <property type="project" value="InterPro"/>
</dbReference>
<reference evidence="9 10" key="1">
    <citation type="submission" date="2021-02" db="EMBL/GenBank/DDBJ databases">
        <title>Genome assembly of Pseudopithomyces chartarum.</title>
        <authorList>
            <person name="Jauregui R."/>
            <person name="Singh J."/>
            <person name="Voisey C."/>
        </authorList>
    </citation>
    <scope>NUCLEOTIDE SEQUENCE [LARGE SCALE GENOMIC DNA]</scope>
    <source>
        <strain evidence="9 10">AGR01</strain>
    </source>
</reference>
<dbReference type="CDD" id="cd17323">
    <property type="entry name" value="MFS_Tpo1_MDR_like"/>
    <property type="match status" value="1"/>
</dbReference>
<feature type="transmembrane region" description="Helical" evidence="7">
    <location>
        <begin position="756"/>
        <end position="778"/>
    </location>
</feature>
<keyword evidence="4 7" id="KW-1133">Transmembrane helix</keyword>
<comment type="caution">
    <text evidence="9">The sequence shown here is derived from an EMBL/GenBank/DDBJ whole genome shotgun (WGS) entry which is preliminary data.</text>
</comment>
<feature type="transmembrane region" description="Helical" evidence="7">
    <location>
        <begin position="723"/>
        <end position="744"/>
    </location>
</feature>
<feature type="transmembrane region" description="Helical" evidence="7">
    <location>
        <begin position="904"/>
        <end position="923"/>
    </location>
</feature>
<evidence type="ECO:0000313" key="9">
    <source>
        <dbReference type="EMBL" id="KAK3209269.1"/>
    </source>
</evidence>
<dbReference type="GO" id="GO:0020037">
    <property type="term" value="F:heme binding"/>
    <property type="evidence" value="ECO:0007669"/>
    <property type="project" value="InterPro"/>
</dbReference>
<dbReference type="InterPro" id="IPR001128">
    <property type="entry name" value="Cyt_P450"/>
</dbReference>
<dbReference type="GO" id="GO:0016705">
    <property type="term" value="F:oxidoreductase activity, acting on paired donors, with incorporation or reduction of molecular oxygen"/>
    <property type="evidence" value="ECO:0007669"/>
    <property type="project" value="InterPro"/>
</dbReference>
<dbReference type="Proteomes" id="UP001280581">
    <property type="component" value="Unassembled WGS sequence"/>
</dbReference>
<keyword evidence="2 7" id="KW-0812">Transmembrane</keyword>
<feature type="transmembrane region" description="Helical" evidence="7">
    <location>
        <begin position="1038"/>
        <end position="1060"/>
    </location>
</feature>
<feature type="transmembrane region" description="Helical" evidence="7">
    <location>
        <begin position="630"/>
        <end position="650"/>
    </location>
</feature>
<keyword evidence="10" id="KW-1185">Reference proteome</keyword>
<proteinExistence type="predicted"/>
<evidence type="ECO:0000256" key="5">
    <source>
        <dbReference type="ARBA" id="ARBA00023004"/>
    </source>
</evidence>
<feature type="transmembrane region" description="Helical" evidence="7">
    <location>
        <begin position="857"/>
        <end position="884"/>
    </location>
</feature>
<feature type="transmembrane region" description="Helical" evidence="7">
    <location>
        <begin position="790"/>
        <end position="807"/>
    </location>
</feature>
<feature type="transmembrane region" description="Helical" evidence="7">
    <location>
        <begin position="969"/>
        <end position="994"/>
    </location>
</feature>
<feature type="transmembrane region" description="Helical" evidence="7">
    <location>
        <begin position="697"/>
        <end position="717"/>
    </location>
</feature>
<feature type="transmembrane region" description="Helical" evidence="7">
    <location>
        <begin position="662"/>
        <end position="685"/>
    </location>
</feature>
<dbReference type="Pfam" id="PF07690">
    <property type="entry name" value="MFS_1"/>
    <property type="match status" value="1"/>
</dbReference>
<evidence type="ECO:0000313" key="10">
    <source>
        <dbReference type="Proteomes" id="UP001280581"/>
    </source>
</evidence>
<dbReference type="Gene3D" id="1.10.630.10">
    <property type="entry name" value="Cytochrome P450"/>
    <property type="match status" value="1"/>
</dbReference>
<dbReference type="SUPFAM" id="SSF103473">
    <property type="entry name" value="MFS general substrate transporter"/>
    <property type="match status" value="1"/>
</dbReference>
<feature type="domain" description="Major facilitator superfamily (MFS) profile" evidence="8">
    <location>
        <begin position="625"/>
        <end position="1066"/>
    </location>
</feature>
<organism evidence="9 10">
    <name type="scientific">Pseudopithomyces chartarum</name>
    <dbReference type="NCBI Taxonomy" id="1892770"/>
    <lineage>
        <taxon>Eukaryota</taxon>
        <taxon>Fungi</taxon>
        <taxon>Dikarya</taxon>
        <taxon>Ascomycota</taxon>
        <taxon>Pezizomycotina</taxon>
        <taxon>Dothideomycetes</taxon>
        <taxon>Pleosporomycetidae</taxon>
        <taxon>Pleosporales</taxon>
        <taxon>Massarineae</taxon>
        <taxon>Didymosphaeriaceae</taxon>
        <taxon>Pseudopithomyces</taxon>
    </lineage>
</organism>
<keyword evidence="3" id="KW-0479">Metal-binding</keyword>
<dbReference type="AlphaFoldDB" id="A0AAN6RIG8"/>
<evidence type="ECO:0000256" key="1">
    <source>
        <dbReference type="ARBA" id="ARBA00004141"/>
    </source>
</evidence>
<dbReference type="InterPro" id="IPR036396">
    <property type="entry name" value="Cyt_P450_sf"/>
</dbReference>
<evidence type="ECO:0000256" key="6">
    <source>
        <dbReference type="ARBA" id="ARBA00023136"/>
    </source>
</evidence>
<dbReference type="GO" id="GO:0005506">
    <property type="term" value="F:iron ion binding"/>
    <property type="evidence" value="ECO:0007669"/>
    <property type="project" value="InterPro"/>
</dbReference>